<reference evidence="1" key="2">
    <citation type="submission" date="2020-11" db="EMBL/GenBank/DDBJ databases">
        <authorList>
            <person name="McCartney M.A."/>
            <person name="Auch B."/>
            <person name="Kono T."/>
            <person name="Mallez S."/>
            <person name="Becker A."/>
            <person name="Gohl D.M."/>
            <person name="Silverstein K.A.T."/>
            <person name="Koren S."/>
            <person name="Bechman K.B."/>
            <person name="Herman A."/>
            <person name="Abrahante J.E."/>
            <person name="Garbe J."/>
        </authorList>
    </citation>
    <scope>NUCLEOTIDE SEQUENCE</scope>
    <source>
        <strain evidence="1">Duluth1</strain>
        <tissue evidence="1">Whole animal</tissue>
    </source>
</reference>
<dbReference type="EMBL" id="JAIWYP010000003">
    <property type="protein sequence ID" value="KAH3857101.1"/>
    <property type="molecule type" value="Genomic_DNA"/>
</dbReference>
<accession>A0A9D4R6P0</accession>
<protein>
    <submittedName>
        <fullName evidence="1">Uncharacterized protein</fullName>
    </submittedName>
</protein>
<comment type="caution">
    <text evidence="1">The sequence shown here is derived from an EMBL/GenBank/DDBJ whole genome shotgun (WGS) entry which is preliminary data.</text>
</comment>
<organism evidence="1 2">
    <name type="scientific">Dreissena polymorpha</name>
    <name type="common">Zebra mussel</name>
    <name type="synonym">Mytilus polymorpha</name>
    <dbReference type="NCBI Taxonomy" id="45954"/>
    <lineage>
        <taxon>Eukaryota</taxon>
        <taxon>Metazoa</taxon>
        <taxon>Spiralia</taxon>
        <taxon>Lophotrochozoa</taxon>
        <taxon>Mollusca</taxon>
        <taxon>Bivalvia</taxon>
        <taxon>Autobranchia</taxon>
        <taxon>Heteroconchia</taxon>
        <taxon>Euheterodonta</taxon>
        <taxon>Imparidentia</taxon>
        <taxon>Neoheterodontei</taxon>
        <taxon>Myida</taxon>
        <taxon>Dreissenoidea</taxon>
        <taxon>Dreissenidae</taxon>
        <taxon>Dreissena</taxon>
    </lineage>
</organism>
<proteinExistence type="predicted"/>
<gene>
    <name evidence="1" type="ORF">DPMN_099700</name>
</gene>
<reference evidence="1" key="1">
    <citation type="journal article" date="2019" name="bioRxiv">
        <title>The Genome of the Zebra Mussel, Dreissena polymorpha: A Resource for Invasive Species Research.</title>
        <authorList>
            <person name="McCartney M.A."/>
            <person name="Auch B."/>
            <person name="Kono T."/>
            <person name="Mallez S."/>
            <person name="Zhang Y."/>
            <person name="Obille A."/>
            <person name="Becker A."/>
            <person name="Abrahante J.E."/>
            <person name="Garbe J."/>
            <person name="Badalamenti J.P."/>
            <person name="Herman A."/>
            <person name="Mangelson H."/>
            <person name="Liachko I."/>
            <person name="Sullivan S."/>
            <person name="Sone E.D."/>
            <person name="Koren S."/>
            <person name="Silverstein K.A.T."/>
            <person name="Beckman K.B."/>
            <person name="Gohl D.M."/>
        </authorList>
    </citation>
    <scope>NUCLEOTIDE SEQUENCE</scope>
    <source>
        <strain evidence="1">Duluth1</strain>
        <tissue evidence="1">Whole animal</tissue>
    </source>
</reference>
<name>A0A9D4R6P0_DREPO</name>
<dbReference type="Proteomes" id="UP000828390">
    <property type="component" value="Unassembled WGS sequence"/>
</dbReference>
<evidence type="ECO:0000313" key="2">
    <source>
        <dbReference type="Proteomes" id="UP000828390"/>
    </source>
</evidence>
<keyword evidence="2" id="KW-1185">Reference proteome</keyword>
<sequence length="82" mass="10056">MFVVPQTEDWERELFNIPQTEHWDTTVPQTEDWDEEIRQYEAEQTQTVFHALPDIVWTDDYVYEHICWICEDMKCIGHCYVE</sequence>
<dbReference type="AlphaFoldDB" id="A0A9D4R6P0"/>
<evidence type="ECO:0000313" key="1">
    <source>
        <dbReference type="EMBL" id="KAH3857101.1"/>
    </source>
</evidence>